<dbReference type="EC" id="2.1.1.386" evidence="11"/>
<dbReference type="GO" id="GO:0003755">
    <property type="term" value="F:peptidyl-prolyl cis-trans isomerase activity"/>
    <property type="evidence" value="ECO:0007669"/>
    <property type="project" value="InterPro"/>
</dbReference>
<dbReference type="InterPro" id="IPR040870">
    <property type="entry name" value="HEN1_dsRBD2"/>
</dbReference>
<dbReference type="Gene3D" id="3.10.50.40">
    <property type="match status" value="1"/>
</dbReference>
<dbReference type="Gramene" id="KMT03922">
    <property type="protein sequence ID" value="KMT03922"/>
    <property type="gene ID" value="BVRB_8g187790"/>
</dbReference>
<comment type="cofactor">
    <cofactor evidence="1">
        <name>Mg(2+)</name>
        <dbReference type="ChEBI" id="CHEBI:18420"/>
    </cofactor>
</comment>
<evidence type="ECO:0000256" key="8">
    <source>
        <dbReference type="ARBA" id="ARBA00022842"/>
    </source>
</evidence>
<evidence type="ECO:0000259" key="14">
    <source>
        <dbReference type="Pfam" id="PF17842"/>
    </source>
</evidence>
<evidence type="ECO:0000256" key="1">
    <source>
        <dbReference type="ARBA" id="ARBA00001946"/>
    </source>
</evidence>
<proteinExistence type="inferred from homology"/>
<dbReference type="GO" id="GO:0008757">
    <property type="term" value="F:S-adenosylmethionine-dependent methyltransferase activity"/>
    <property type="evidence" value="ECO:0007669"/>
    <property type="project" value="InterPro"/>
</dbReference>
<dbReference type="GO" id="GO:0003723">
    <property type="term" value="F:RNA binding"/>
    <property type="evidence" value="ECO:0007669"/>
    <property type="project" value="UniProtKB-KW"/>
</dbReference>
<evidence type="ECO:0000256" key="2">
    <source>
        <dbReference type="ARBA" id="ARBA00009026"/>
    </source>
</evidence>
<dbReference type="Gene3D" id="3.40.50.150">
    <property type="entry name" value="Vaccinia Virus protein VP39"/>
    <property type="match status" value="1"/>
</dbReference>
<evidence type="ECO:0000259" key="15">
    <source>
        <dbReference type="Pfam" id="PF18441"/>
    </source>
</evidence>
<evidence type="ECO:0000256" key="11">
    <source>
        <dbReference type="ARBA" id="ARBA00035025"/>
    </source>
</evidence>
<gene>
    <name evidence="16" type="ORF">BVRB_8g187790</name>
</gene>
<dbReference type="Gene3D" id="3.30.160.20">
    <property type="match status" value="1"/>
</dbReference>
<keyword evidence="9" id="KW-0694">RNA-binding</keyword>
<feature type="domain" description="HEN1 double-stranded RNA binding" evidence="14">
    <location>
        <begin position="368"/>
        <end position="512"/>
    </location>
</feature>
<evidence type="ECO:0000256" key="12">
    <source>
        <dbReference type="ARBA" id="ARBA00048418"/>
    </source>
</evidence>
<keyword evidence="6" id="KW-0949">S-adenosyl-L-methionine</keyword>
<feature type="domain" description="Small RNA 2'-O-methyltransferase Hen1 La-motif C-terminal" evidence="15">
    <location>
        <begin position="234"/>
        <end position="365"/>
    </location>
</feature>
<dbReference type="GO" id="GO:0005737">
    <property type="term" value="C:cytoplasm"/>
    <property type="evidence" value="ECO:0007669"/>
    <property type="project" value="TreeGrafter"/>
</dbReference>
<dbReference type="GO" id="GO:0030422">
    <property type="term" value="P:siRNA processing"/>
    <property type="evidence" value="ECO:0007669"/>
    <property type="project" value="TreeGrafter"/>
</dbReference>
<dbReference type="GO" id="GO:0001510">
    <property type="term" value="P:RNA methylation"/>
    <property type="evidence" value="ECO:0007669"/>
    <property type="project" value="InterPro"/>
</dbReference>
<dbReference type="Pfam" id="PF08241">
    <property type="entry name" value="Methyltransf_11"/>
    <property type="match status" value="1"/>
</dbReference>
<comment type="catalytic activity">
    <reaction evidence="12">
        <text>small RNA 3'-end nucleotide + S-adenosyl-L-methionine = small RNA 3'-end 2'-O-methylnucleotide + S-adenosyl-L-homocysteine + H(+)</text>
        <dbReference type="Rhea" id="RHEA:37887"/>
        <dbReference type="Rhea" id="RHEA-COMP:10415"/>
        <dbReference type="Rhea" id="RHEA-COMP:10416"/>
        <dbReference type="ChEBI" id="CHEBI:15378"/>
        <dbReference type="ChEBI" id="CHEBI:57856"/>
        <dbReference type="ChEBI" id="CHEBI:59789"/>
        <dbReference type="ChEBI" id="CHEBI:74896"/>
        <dbReference type="ChEBI" id="CHEBI:74898"/>
        <dbReference type="EC" id="2.1.1.386"/>
    </reaction>
</comment>
<dbReference type="Pfam" id="PF21224">
    <property type="entry name" value="Hen1_LCD"/>
    <property type="match status" value="1"/>
</dbReference>
<dbReference type="Pfam" id="PF18441">
    <property type="entry name" value="Hen1_Lam_C"/>
    <property type="match status" value="1"/>
</dbReference>
<keyword evidence="17" id="KW-1185">Reference proteome</keyword>
<evidence type="ECO:0000256" key="5">
    <source>
        <dbReference type="ARBA" id="ARBA00022679"/>
    </source>
</evidence>
<keyword evidence="10" id="KW-0943">RNA-mediated gene silencing</keyword>
<dbReference type="Pfam" id="PF17842">
    <property type="entry name" value="dsRBD2"/>
    <property type="match status" value="1"/>
</dbReference>
<comment type="similarity">
    <text evidence="2">Belongs to the methyltransferase superfamily. HEN1 family.</text>
</comment>
<evidence type="ECO:0000256" key="3">
    <source>
        <dbReference type="ARBA" id="ARBA00021330"/>
    </source>
</evidence>
<dbReference type="Proteomes" id="UP000035740">
    <property type="component" value="Chromosome 8"/>
</dbReference>
<dbReference type="PANTHER" id="PTHR21404">
    <property type="entry name" value="HEN1"/>
    <property type="match status" value="1"/>
</dbReference>
<name>A0A0J8BRX8_BETVV</name>
<dbReference type="InterPro" id="IPR046357">
    <property type="entry name" value="PPIase_dom_sf"/>
</dbReference>
<evidence type="ECO:0000256" key="7">
    <source>
        <dbReference type="ARBA" id="ARBA00022723"/>
    </source>
</evidence>
<organism evidence="16 17">
    <name type="scientific">Beta vulgaris subsp. vulgaris</name>
    <name type="common">Beet</name>
    <dbReference type="NCBI Taxonomy" id="3555"/>
    <lineage>
        <taxon>Eukaryota</taxon>
        <taxon>Viridiplantae</taxon>
        <taxon>Streptophyta</taxon>
        <taxon>Embryophyta</taxon>
        <taxon>Tracheophyta</taxon>
        <taxon>Spermatophyta</taxon>
        <taxon>Magnoliopsida</taxon>
        <taxon>eudicotyledons</taxon>
        <taxon>Gunneridae</taxon>
        <taxon>Pentapetalae</taxon>
        <taxon>Caryophyllales</taxon>
        <taxon>Chenopodiaceae</taxon>
        <taxon>Betoideae</taxon>
        <taxon>Beta</taxon>
    </lineage>
</organism>
<dbReference type="GO" id="GO:0005634">
    <property type="term" value="C:nucleus"/>
    <property type="evidence" value="ECO:0007669"/>
    <property type="project" value="TreeGrafter"/>
</dbReference>
<evidence type="ECO:0000259" key="13">
    <source>
        <dbReference type="Pfam" id="PF08241"/>
    </source>
</evidence>
<dbReference type="EMBL" id="KQ090162">
    <property type="protein sequence ID" value="KMT03922.1"/>
    <property type="molecule type" value="Genomic_DNA"/>
</dbReference>
<dbReference type="eggNOG" id="KOG1045">
    <property type="taxonomic scope" value="Eukaryota"/>
</dbReference>
<dbReference type="OMA" id="ELLWEWP"/>
<dbReference type="InterPro" id="IPR013216">
    <property type="entry name" value="Methyltransf_11"/>
</dbReference>
<keyword evidence="8" id="KW-0460">Magnesium</keyword>
<dbReference type="InterPro" id="IPR029063">
    <property type="entry name" value="SAM-dependent_MTases_sf"/>
</dbReference>
<keyword evidence="5" id="KW-0808">Transferase</keyword>
<evidence type="ECO:0000256" key="10">
    <source>
        <dbReference type="ARBA" id="ARBA00023158"/>
    </source>
</evidence>
<evidence type="ECO:0000256" key="4">
    <source>
        <dbReference type="ARBA" id="ARBA00022603"/>
    </source>
</evidence>
<sequence>MEAATLSSSSPNVAVNKPTLTPKSIIYQKFGNKACYKIEEVQEESSQNGFPGLAITQKCPSLFRCYLQLPEFSVVSQPCKKKKEAEQSAALMAIQKLGIDSLKSSLTVSDAAVELISRLSFIFSSEFLSSLHPLSSHLKAISYRQGELSGFVPVSVLIACDAKLGNLCRSIDARVESNPFLSIPLVMKAAARLTELLITLEEDLSIRRKNPYLSDAILALPCPRSDVTNEPLTEAVYIPFSLAKDVRSLSINLYQEGYYLDVIAKELDVVIASKVLISRTIGKASSESRLYYSASEPSNLDSVLVSHEANELSYSDSSFNVRASYMLGQHVYGNAILASVGYTWRGAELFNEDVSMRSYYRMLVARMPDGLYKLSRDSLLIADLPGLFTTKTNWRGSLPRDILCAFCRQHRLSEPVFDVVCNSNKSDHDSHGSCSNLSTEKLRTGVASKTRGALATIGPNSAKIESFSCGVKVFSKNHNLILESSRIDTFMKQGDAVQNASLRVLSFLNLYFKQPNMTIEELCLLGADCDIQCHSTCFMKEFSLCQLLHKVQQPSHLRGGHKLNTNHRDPSNVVSIFENKQWSIQGAACGSLPSNGSLVSISYSVILVSKSIQIREILEKSDEFEFEIGIGAVISCIEAAVLQLTAGQSVCFYLDMPQTELVLAATMDCEKVLSFLSSKSCFLEYSITVLRVTEPLEDRMEQALFSPPLSKQRLEFALRCIKEFSATSLIDFGCGSGSLLESLVDTPSSLEKIVGIDVSQKGLIRAAKVLNSKLDKLEAVMLTSNIQLAILYEGSITEFDSRLSGFDVGTCLEVIEHMEEDQACLFGDIALGLFCPRVLIVSTPNYEYNVILQRSNLASQEEDPDDKAKVQPCKFRNHDHKFEWTRQQFDHWATGLALKYNYSVEFGGVGGIQGVEPGFASQIAVFRRKQHEPVKDSGETTHTQSHYKTLWKWDATNSVGESGPCSVECN</sequence>
<evidence type="ECO:0000256" key="9">
    <source>
        <dbReference type="ARBA" id="ARBA00022884"/>
    </source>
</evidence>
<dbReference type="OrthoDB" id="2154311at2759"/>
<dbReference type="InterPro" id="IPR040813">
    <property type="entry name" value="Hen1_Lam_C"/>
</dbReference>
<dbReference type="PANTHER" id="PTHR21404:SF3">
    <property type="entry name" value="SMALL RNA 2'-O-METHYLTRANSFERASE"/>
    <property type="match status" value="1"/>
</dbReference>
<dbReference type="AlphaFoldDB" id="A0A0J8BRX8"/>
<dbReference type="SUPFAM" id="SSF53335">
    <property type="entry name" value="S-adenosyl-L-methionine-dependent methyltransferases"/>
    <property type="match status" value="1"/>
</dbReference>
<dbReference type="GO" id="GO:0090486">
    <property type="term" value="F:small RNA 2'-O-methyltransferase activity"/>
    <property type="evidence" value="ECO:0007669"/>
    <property type="project" value="UniProtKB-EC"/>
</dbReference>
<keyword evidence="7" id="KW-0479">Metal-binding</keyword>
<evidence type="ECO:0000256" key="6">
    <source>
        <dbReference type="ARBA" id="ARBA00022691"/>
    </source>
</evidence>
<dbReference type="GO" id="GO:0046872">
    <property type="term" value="F:metal ion binding"/>
    <property type="evidence" value="ECO:0007669"/>
    <property type="project" value="UniProtKB-KW"/>
</dbReference>
<evidence type="ECO:0000313" key="16">
    <source>
        <dbReference type="EMBL" id="KMT03922.1"/>
    </source>
</evidence>
<dbReference type="KEGG" id="bvg:104901238"/>
<keyword evidence="4" id="KW-0489">Methyltransferase</keyword>
<dbReference type="InterPro" id="IPR026610">
    <property type="entry name" value="Hen1"/>
</dbReference>
<accession>A0A0J8BRX8</accession>
<protein>
    <recommendedName>
        <fullName evidence="3">Small RNA 2'-O-methyltransferase</fullName>
        <ecNumber evidence="11">2.1.1.386</ecNumber>
    </recommendedName>
</protein>
<evidence type="ECO:0000313" key="17">
    <source>
        <dbReference type="Proteomes" id="UP000035740"/>
    </source>
</evidence>
<dbReference type="FunFam" id="3.40.50.150:FF:000215">
    <property type="entry name" value="Hua enhancer1"/>
    <property type="match status" value="1"/>
</dbReference>
<reference evidence="16 17" key="1">
    <citation type="journal article" date="2014" name="Nature">
        <title>The genome of the recently domesticated crop plant sugar beet (Beta vulgaris).</title>
        <authorList>
            <person name="Dohm J.C."/>
            <person name="Minoche A.E."/>
            <person name="Holtgrawe D."/>
            <person name="Capella-Gutierrez S."/>
            <person name="Zakrzewski F."/>
            <person name="Tafer H."/>
            <person name="Rupp O."/>
            <person name="Sorensen T.R."/>
            <person name="Stracke R."/>
            <person name="Reinhardt R."/>
            <person name="Goesmann A."/>
            <person name="Kraft T."/>
            <person name="Schulz B."/>
            <person name="Stadler P.F."/>
            <person name="Schmidt T."/>
            <person name="Gabaldon T."/>
            <person name="Lehrach H."/>
            <person name="Weisshaar B."/>
            <person name="Himmelbauer H."/>
        </authorList>
    </citation>
    <scope>NUCLEOTIDE SEQUENCE [LARGE SCALE GENOMIC DNA]</scope>
    <source>
        <tissue evidence="16">Taproot</tissue>
    </source>
</reference>
<dbReference type="SUPFAM" id="SSF54534">
    <property type="entry name" value="FKBP-like"/>
    <property type="match status" value="1"/>
</dbReference>
<feature type="domain" description="Methyltransferase type 11" evidence="13">
    <location>
        <begin position="731"/>
        <end position="824"/>
    </location>
</feature>